<dbReference type="EMBL" id="JNBR01000443">
    <property type="protein sequence ID" value="OQR92768.1"/>
    <property type="molecule type" value="Genomic_DNA"/>
</dbReference>
<evidence type="ECO:0008006" key="4">
    <source>
        <dbReference type="Google" id="ProtNLM"/>
    </source>
</evidence>
<keyword evidence="1" id="KW-0812">Transmembrane</keyword>
<sequence>MVAVPERLHDDDVLVKKVALPDNSVDEEKTYGRRDMRFVFLFNGLLPLLIYSVAVKYTSEVNAMVLHSIPPILKGLYEMSVQGKADVISVLQVLSIVVCIVLMEIFDNPKVILLKDTIMVLVISIGHFAAFYNDEWNLLWRMYRLVAETSLEDKRKLDAQWATRRIRRRFQLLAGIWGTVIGLENSAKLVLILVYPVGTMIYVLPLMGLVFGGSMTAGTYFYLKRKEAEDNARAECTPLV</sequence>
<evidence type="ECO:0000256" key="1">
    <source>
        <dbReference type="SAM" id="Phobius"/>
    </source>
</evidence>
<feature type="transmembrane region" description="Helical" evidence="1">
    <location>
        <begin position="201"/>
        <end position="223"/>
    </location>
</feature>
<feature type="transmembrane region" description="Helical" evidence="1">
    <location>
        <begin position="172"/>
        <end position="195"/>
    </location>
</feature>
<evidence type="ECO:0000313" key="2">
    <source>
        <dbReference type="EMBL" id="OQR92768.1"/>
    </source>
</evidence>
<keyword evidence="1" id="KW-0472">Membrane</keyword>
<keyword evidence="1" id="KW-1133">Transmembrane helix</keyword>
<comment type="caution">
    <text evidence="2">The sequence shown here is derived from an EMBL/GenBank/DDBJ whole genome shotgun (WGS) entry which is preliminary data.</text>
</comment>
<dbReference type="OrthoDB" id="9996464at2759"/>
<reference evidence="2 3" key="1">
    <citation type="journal article" date="2014" name="Genome Biol. Evol.">
        <title>The secreted proteins of Achlya hypogyna and Thraustotheca clavata identify the ancestral oomycete secretome and reveal gene acquisitions by horizontal gene transfer.</title>
        <authorList>
            <person name="Misner I."/>
            <person name="Blouin N."/>
            <person name="Leonard G."/>
            <person name="Richards T.A."/>
            <person name="Lane C.E."/>
        </authorList>
    </citation>
    <scope>NUCLEOTIDE SEQUENCE [LARGE SCALE GENOMIC DNA]</scope>
    <source>
        <strain evidence="2 3">ATCC 48635</strain>
    </source>
</reference>
<feature type="transmembrane region" description="Helical" evidence="1">
    <location>
        <begin position="112"/>
        <end position="132"/>
    </location>
</feature>
<keyword evidence="3" id="KW-1185">Reference proteome</keyword>
<dbReference type="Proteomes" id="UP000243579">
    <property type="component" value="Unassembled WGS sequence"/>
</dbReference>
<protein>
    <recommendedName>
        <fullName evidence="4">Transmembrane protein</fullName>
    </recommendedName>
</protein>
<evidence type="ECO:0000313" key="3">
    <source>
        <dbReference type="Proteomes" id="UP000243579"/>
    </source>
</evidence>
<proteinExistence type="predicted"/>
<name>A0A1V9Z443_ACHHY</name>
<feature type="transmembrane region" description="Helical" evidence="1">
    <location>
        <begin position="38"/>
        <end position="55"/>
    </location>
</feature>
<dbReference type="AlphaFoldDB" id="A0A1V9Z443"/>
<gene>
    <name evidence="2" type="ORF">ACHHYP_03224</name>
</gene>
<organism evidence="2 3">
    <name type="scientific">Achlya hypogyna</name>
    <name type="common">Oomycete</name>
    <name type="synonym">Protoachlya hypogyna</name>
    <dbReference type="NCBI Taxonomy" id="1202772"/>
    <lineage>
        <taxon>Eukaryota</taxon>
        <taxon>Sar</taxon>
        <taxon>Stramenopiles</taxon>
        <taxon>Oomycota</taxon>
        <taxon>Saprolegniomycetes</taxon>
        <taxon>Saprolegniales</taxon>
        <taxon>Achlyaceae</taxon>
        <taxon>Achlya</taxon>
    </lineage>
</organism>
<dbReference type="NCBIfam" id="NF041646">
    <property type="entry name" value="VC0807_fam"/>
    <property type="match status" value="1"/>
</dbReference>
<feature type="transmembrane region" description="Helical" evidence="1">
    <location>
        <begin position="89"/>
        <end position="106"/>
    </location>
</feature>
<accession>A0A1V9Z443</accession>